<feature type="transmembrane region" description="Helical" evidence="3">
    <location>
        <begin position="355"/>
        <end position="372"/>
    </location>
</feature>
<dbReference type="Pfam" id="PF06738">
    <property type="entry name" value="ThrE"/>
    <property type="match status" value="1"/>
</dbReference>
<accession>A0ABW6GPL4</accession>
<feature type="transmembrane region" description="Helical" evidence="3">
    <location>
        <begin position="307"/>
        <end position="325"/>
    </location>
</feature>
<evidence type="ECO:0000256" key="2">
    <source>
        <dbReference type="SAM" id="MobiDB-lite"/>
    </source>
</evidence>
<dbReference type="InterPro" id="IPR010619">
    <property type="entry name" value="ThrE-like_N"/>
</dbReference>
<proteinExistence type="inferred from homology"/>
<comment type="caution">
    <text evidence="5">The sequence shown here is derived from an EMBL/GenBank/DDBJ whole genome shotgun (WGS) entry which is preliminary data.</text>
</comment>
<evidence type="ECO:0000256" key="3">
    <source>
        <dbReference type="SAM" id="Phobius"/>
    </source>
</evidence>
<dbReference type="RefSeq" id="WP_380327121.1">
    <property type="nucleotide sequence ID" value="NZ_JBHYPW010000037.1"/>
</dbReference>
<feature type="compositionally biased region" description="Basic and acidic residues" evidence="2">
    <location>
        <begin position="8"/>
        <end position="24"/>
    </location>
</feature>
<dbReference type="EMBL" id="JBHYPX010000047">
    <property type="protein sequence ID" value="MFE1354703.1"/>
    <property type="molecule type" value="Genomic_DNA"/>
</dbReference>
<evidence type="ECO:0000313" key="6">
    <source>
        <dbReference type="Proteomes" id="UP001599542"/>
    </source>
</evidence>
<comment type="similarity">
    <text evidence="1">Belongs to the ThrE exporter (TC 2.A.79) family.</text>
</comment>
<dbReference type="PANTHER" id="PTHR31082">
    <property type="entry name" value="PHEROMONE-REGULATED MEMBRANE PROTEIN 10"/>
    <property type="match status" value="1"/>
</dbReference>
<feature type="transmembrane region" description="Helical" evidence="3">
    <location>
        <begin position="154"/>
        <end position="173"/>
    </location>
</feature>
<dbReference type="InterPro" id="IPR051361">
    <property type="entry name" value="ThrE/Ser_Exporter"/>
</dbReference>
<evidence type="ECO:0000313" key="5">
    <source>
        <dbReference type="EMBL" id="MFE1354703.1"/>
    </source>
</evidence>
<protein>
    <submittedName>
        <fullName evidence="5">Threonine/serine exporter family protein</fullName>
    </submittedName>
</protein>
<feature type="region of interest" description="Disordered" evidence="2">
    <location>
        <begin position="1"/>
        <end position="41"/>
    </location>
</feature>
<keyword evidence="3" id="KW-0812">Transmembrane</keyword>
<evidence type="ECO:0000259" key="4">
    <source>
        <dbReference type="Pfam" id="PF06738"/>
    </source>
</evidence>
<evidence type="ECO:0000256" key="1">
    <source>
        <dbReference type="ARBA" id="ARBA00034125"/>
    </source>
</evidence>
<keyword evidence="3" id="KW-1133">Transmembrane helix</keyword>
<keyword evidence="3" id="KW-0472">Membrane</keyword>
<feature type="domain" description="Threonine/serine exporter-like N-terminal" evidence="4">
    <location>
        <begin position="50"/>
        <end position="286"/>
    </location>
</feature>
<feature type="transmembrane region" description="Helical" evidence="3">
    <location>
        <begin position="384"/>
        <end position="405"/>
    </location>
</feature>
<keyword evidence="6" id="KW-1185">Reference proteome</keyword>
<dbReference type="PANTHER" id="PTHR31082:SF4">
    <property type="entry name" value="PHEROMONE-REGULATED MEMBRANE PROTEIN 10"/>
    <property type="match status" value="1"/>
</dbReference>
<feature type="transmembrane region" description="Helical" evidence="3">
    <location>
        <begin position="267"/>
        <end position="287"/>
    </location>
</feature>
<sequence length="445" mass="45984">MSGSAAAREARMDAEGGRAVRPEDGGGTDSGTGDGPGGTERSERVTALLARLTRMLLAASGEGASEVAQTVEQAAAGLGARTSMVLVPDGATLTVVLDGRASTVAVRAFPDVARLDKVAALKPWAHRVSLGRTPLAEAERRLAAIDDSPAPYPWWLKGLGIVLFAVGFAPLMQPTWYEIGSTALLGLVTAVLAVAAGRRPRLARVLPLVASTAVSVLVLEVFARDPVHGGAVLLMLPALFYFVPGDLLSAAAAELAAGFLTTGAVRLVYALFLLLQLYLGVMLGVYVTGGDTSAMFDLAADADLPRWATFLSWVVFTVGTVLAFAVPWRLLLPLLGLVYLTVAVQSGATKLLGEVGGTFVAAAALGALATAVARRPDRPPRMLLALPGFFTLTVGSLGMRGLTSLAGGHPVQGFHDLLSMVTTVVAISVGLLLGSVLAQRPQPLP</sequence>
<feature type="transmembrane region" description="Helical" evidence="3">
    <location>
        <begin position="205"/>
        <end position="223"/>
    </location>
</feature>
<name>A0ABW6GPL4_9ACTN</name>
<feature type="compositionally biased region" description="Gly residues" evidence="2">
    <location>
        <begin position="25"/>
        <end position="38"/>
    </location>
</feature>
<feature type="transmembrane region" description="Helical" evidence="3">
    <location>
        <begin position="238"/>
        <end position="260"/>
    </location>
</feature>
<dbReference type="Proteomes" id="UP001599542">
    <property type="component" value="Unassembled WGS sequence"/>
</dbReference>
<reference evidence="5 6" key="1">
    <citation type="submission" date="2024-09" db="EMBL/GenBank/DDBJ databases">
        <title>The Natural Products Discovery Center: Release of the First 8490 Sequenced Strains for Exploring Actinobacteria Biosynthetic Diversity.</title>
        <authorList>
            <person name="Kalkreuter E."/>
            <person name="Kautsar S.A."/>
            <person name="Yang D."/>
            <person name="Bader C.D."/>
            <person name="Teijaro C.N."/>
            <person name="Fluegel L."/>
            <person name="Davis C.M."/>
            <person name="Simpson J.R."/>
            <person name="Lauterbach L."/>
            <person name="Steele A.D."/>
            <person name="Gui C."/>
            <person name="Meng S."/>
            <person name="Li G."/>
            <person name="Viehrig K."/>
            <person name="Ye F."/>
            <person name="Su P."/>
            <person name="Kiefer A.F."/>
            <person name="Nichols A."/>
            <person name="Cepeda A.J."/>
            <person name="Yan W."/>
            <person name="Fan B."/>
            <person name="Jiang Y."/>
            <person name="Adhikari A."/>
            <person name="Zheng C.-J."/>
            <person name="Schuster L."/>
            <person name="Cowan T.M."/>
            <person name="Smanski M.J."/>
            <person name="Chevrette M.G."/>
            <person name="De Carvalho L.P.S."/>
            <person name="Shen B."/>
        </authorList>
    </citation>
    <scope>NUCLEOTIDE SEQUENCE [LARGE SCALE GENOMIC DNA]</scope>
    <source>
        <strain evidence="5 6">NPDC058753</strain>
    </source>
</reference>
<feature type="transmembrane region" description="Helical" evidence="3">
    <location>
        <begin position="179"/>
        <end position="198"/>
    </location>
</feature>
<organism evidence="5 6">
    <name type="scientific">Kitasatospora phosalacinea</name>
    <dbReference type="NCBI Taxonomy" id="2065"/>
    <lineage>
        <taxon>Bacteria</taxon>
        <taxon>Bacillati</taxon>
        <taxon>Actinomycetota</taxon>
        <taxon>Actinomycetes</taxon>
        <taxon>Kitasatosporales</taxon>
        <taxon>Streptomycetaceae</taxon>
        <taxon>Kitasatospora</taxon>
    </lineage>
</organism>
<gene>
    <name evidence="5" type="ORF">ACFW6T_22190</name>
</gene>
<feature type="transmembrane region" description="Helical" evidence="3">
    <location>
        <begin position="417"/>
        <end position="438"/>
    </location>
</feature>